<dbReference type="EMBL" id="BAZW01000007">
    <property type="protein sequence ID" value="GAO29143.1"/>
    <property type="molecule type" value="Genomic_DNA"/>
</dbReference>
<dbReference type="Proteomes" id="UP000032900">
    <property type="component" value="Unassembled WGS sequence"/>
</dbReference>
<dbReference type="GO" id="GO:0030247">
    <property type="term" value="F:polysaccharide binding"/>
    <property type="evidence" value="ECO:0007669"/>
    <property type="project" value="InterPro"/>
</dbReference>
<dbReference type="AlphaFoldDB" id="A0A0E9LV12"/>
<proteinExistence type="predicted"/>
<comment type="caution">
    <text evidence="2">The sequence shown here is derived from an EMBL/GenBank/DDBJ whole genome shotgun (WGS) entry which is preliminary data.</text>
</comment>
<organism evidence="2 3">
    <name type="scientific">Geofilum rubicundum JCM 15548</name>
    <dbReference type="NCBI Taxonomy" id="1236989"/>
    <lineage>
        <taxon>Bacteria</taxon>
        <taxon>Pseudomonadati</taxon>
        <taxon>Bacteroidota</taxon>
        <taxon>Bacteroidia</taxon>
        <taxon>Marinilabiliales</taxon>
        <taxon>Marinilabiliaceae</taxon>
        <taxon>Geofilum</taxon>
    </lineage>
</organism>
<dbReference type="Pfam" id="PF18329">
    <property type="entry name" value="SGBP_B_XBD"/>
    <property type="match status" value="1"/>
</dbReference>
<sequence>MGITFQSCEEEYPDAYEATDGRPEVFYVRMPAPESADSLITAAFMESTIVLVGNNLTSIREMYFNDQKAILNSSFVTSNTLFVNVPKNIPEDVTNKIYMVTTASDTVAYDFSVLVPAPAVNRISNEYTFDNDEAVLYGDYFIDDPNEPLAITMAGNLSVPSENILSVEKTQVRFIVPEGAQKGYINVTSIYGTSRSKFQFRDDRGMILDWDNLNANGGWRAGVLREEDPVEGIDGKYVYFSGNIPGDLSDWNEDGFSFNLWGTANGRPAGDLFDVDLDNALLKFEINVPEAWSGNALQMIFTPHSTGGTNSYIADGVTPRGLWYPWKDEGSYQTDGWVTVSFPLKDFKYDHTGREIGAAGPGNYGGLTFFVYGGGIEGAPSSPKIAIDNIRVVPAE</sequence>
<protein>
    <recommendedName>
        <fullName evidence="1">Surface glycan-binding protein B xyloglucan binding domain-containing protein</fullName>
    </recommendedName>
</protein>
<gene>
    <name evidence="2" type="ORF">JCM15548_11305</name>
</gene>
<feature type="domain" description="Surface glycan-binding protein B xyloglucan binding" evidence="1">
    <location>
        <begin position="200"/>
        <end position="394"/>
    </location>
</feature>
<dbReference type="InterPro" id="IPR040475">
    <property type="entry name" value="SGBP_B_XBD"/>
</dbReference>
<keyword evidence="3" id="KW-1185">Reference proteome</keyword>
<reference evidence="2 3" key="1">
    <citation type="journal article" date="2015" name="Microbes Environ.">
        <title>Distribution and evolution of nitrogen fixation genes in the phylum bacteroidetes.</title>
        <authorList>
            <person name="Inoue J."/>
            <person name="Oshima K."/>
            <person name="Suda W."/>
            <person name="Sakamoto M."/>
            <person name="Iino T."/>
            <person name="Noda S."/>
            <person name="Hongoh Y."/>
            <person name="Hattori M."/>
            <person name="Ohkuma M."/>
        </authorList>
    </citation>
    <scope>NUCLEOTIDE SEQUENCE [LARGE SCALE GENOMIC DNA]</scope>
    <source>
        <strain evidence="2">JCM 15548</strain>
    </source>
</reference>
<evidence type="ECO:0000313" key="2">
    <source>
        <dbReference type="EMBL" id="GAO29143.1"/>
    </source>
</evidence>
<evidence type="ECO:0000259" key="1">
    <source>
        <dbReference type="Pfam" id="PF18329"/>
    </source>
</evidence>
<evidence type="ECO:0000313" key="3">
    <source>
        <dbReference type="Proteomes" id="UP000032900"/>
    </source>
</evidence>
<accession>A0A0E9LV12</accession>
<name>A0A0E9LV12_9BACT</name>
<dbReference type="InterPro" id="IPR013783">
    <property type="entry name" value="Ig-like_fold"/>
</dbReference>
<dbReference type="STRING" id="1236989.JCM15548_11305"/>
<dbReference type="Gene3D" id="2.60.40.10">
    <property type="entry name" value="Immunoglobulins"/>
    <property type="match status" value="2"/>
</dbReference>